<dbReference type="Proteomes" id="UP000095284">
    <property type="component" value="Unplaced"/>
</dbReference>
<protein>
    <submittedName>
        <fullName evidence="3">SAM domain-containing protein</fullName>
    </submittedName>
</protein>
<accession>A0A1I7RWR6</accession>
<feature type="compositionally biased region" description="Acidic residues" evidence="1">
    <location>
        <begin position="110"/>
        <end position="125"/>
    </location>
</feature>
<feature type="compositionally biased region" description="Basic and acidic residues" evidence="1">
    <location>
        <begin position="148"/>
        <end position="157"/>
    </location>
</feature>
<proteinExistence type="predicted"/>
<organism evidence="2 3">
    <name type="scientific">Bursaphelenchus xylophilus</name>
    <name type="common">Pinewood nematode worm</name>
    <name type="synonym">Aphelenchoides xylophilus</name>
    <dbReference type="NCBI Taxonomy" id="6326"/>
    <lineage>
        <taxon>Eukaryota</taxon>
        <taxon>Metazoa</taxon>
        <taxon>Ecdysozoa</taxon>
        <taxon>Nematoda</taxon>
        <taxon>Chromadorea</taxon>
        <taxon>Rhabditida</taxon>
        <taxon>Tylenchina</taxon>
        <taxon>Tylenchomorpha</taxon>
        <taxon>Aphelenchoidea</taxon>
        <taxon>Aphelenchoididae</taxon>
        <taxon>Bursaphelenchus</taxon>
    </lineage>
</organism>
<evidence type="ECO:0000313" key="3">
    <source>
        <dbReference type="WBParaSite" id="BXY_0517900.1"/>
    </source>
</evidence>
<dbReference type="WBParaSite" id="BXY_0517900.1">
    <property type="protein sequence ID" value="BXY_0517900.1"/>
    <property type="gene ID" value="BXY_0517900"/>
</dbReference>
<feature type="compositionally biased region" description="Low complexity" evidence="1">
    <location>
        <begin position="22"/>
        <end position="31"/>
    </location>
</feature>
<name>A0A1I7RWR6_BURXY</name>
<feature type="region of interest" description="Disordered" evidence="1">
    <location>
        <begin position="18"/>
        <end position="162"/>
    </location>
</feature>
<feature type="compositionally biased region" description="Basic and acidic residues" evidence="1">
    <location>
        <begin position="47"/>
        <end position="70"/>
    </location>
</feature>
<evidence type="ECO:0000313" key="2">
    <source>
        <dbReference type="Proteomes" id="UP000095284"/>
    </source>
</evidence>
<sequence length="490" mass="55099">MANVKIDVLADIARTMCDDNVSRTSRSGSTSKTKKGFLSRTLGKLKGKAEEHELEKPQEEVREEIQEEVKAPSVASSSKTDDEASEQSESDNDSIDGEHTVGSRKQSSQEEGEKEPAEVTDELDESAQRLMEILKIKSPSDLTDSESEEIKKEESKPPVRSKKRLADVEKLKLIQQILPKPVIKSVIVHKHPVTNAVAEKQPVAQSDVQAVIVETRPQRASDGLKWHTDRPSPGGHVEVNKWIQTYAPLVVPLHLTHYTDSKHFYFDQPIDYLIAWSDGHDCCGFVKQYDDATENVPLVMRFGGFWTSTAVRNMYVGCTVRVRGYVRMKDREGGQRDVAPIMTRGCDVGSVLFAGIPSPSAFAIEWAVVSRPKIVRTLGTLVEDKSYQPNDKGKLLLGRVKDCEYGDEYIACSEKWPIPEIKELPPVPSPVILNYVEITERHVTVKCKDKYLLAPEYMESYFRTSDPSDHTFLFAWLDLSMTPSRTFDDI</sequence>
<dbReference type="AlphaFoldDB" id="A0A1I7RWR6"/>
<reference evidence="3" key="1">
    <citation type="submission" date="2016-11" db="UniProtKB">
        <authorList>
            <consortium name="WormBaseParasite"/>
        </authorList>
    </citation>
    <scope>IDENTIFICATION</scope>
</reference>
<feature type="compositionally biased region" description="Acidic residues" evidence="1">
    <location>
        <begin position="83"/>
        <end position="95"/>
    </location>
</feature>
<evidence type="ECO:0000256" key="1">
    <source>
        <dbReference type="SAM" id="MobiDB-lite"/>
    </source>
</evidence>